<comment type="caution">
    <text evidence="1">The sequence shown here is derived from an EMBL/GenBank/DDBJ whole genome shotgun (WGS) entry which is preliminary data.</text>
</comment>
<name>A0AAE0A6Y4_9ROSI</name>
<sequence>MGSRPFSIMKIGTLLAKGVTKACLRCLKEGDSLDRINDTIIALIPKVQHATCMSNFRPINLCNVTYMIVAKALANRLHLVIREVISESYRAFIPGLSSMINVAVDRNMMLGFKCNRRWPTISHLFFTDDSLLFSTASTEDCRVICDILNAYAKGSGQLVDCHEKYLGLPSFTGSEIKELFASVKE</sequence>
<evidence type="ECO:0000313" key="2">
    <source>
        <dbReference type="Proteomes" id="UP001281410"/>
    </source>
</evidence>
<evidence type="ECO:0008006" key="3">
    <source>
        <dbReference type="Google" id="ProtNLM"/>
    </source>
</evidence>
<organism evidence="1 2">
    <name type="scientific">Dipteronia sinensis</name>
    <dbReference type="NCBI Taxonomy" id="43782"/>
    <lineage>
        <taxon>Eukaryota</taxon>
        <taxon>Viridiplantae</taxon>
        <taxon>Streptophyta</taxon>
        <taxon>Embryophyta</taxon>
        <taxon>Tracheophyta</taxon>
        <taxon>Spermatophyta</taxon>
        <taxon>Magnoliopsida</taxon>
        <taxon>eudicotyledons</taxon>
        <taxon>Gunneridae</taxon>
        <taxon>Pentapetalae</taxon>
        <taxon>rosids</taxon>
        <taxon>malvids</taxon>
        <taxon>Sapindales</taxon>
        <taxon>Sapindaceae</taxon>
        <taxon>Hippocastanoideae</taxon>
        <taxon>Acereae</taxon>
        <taxon>Dipteronia</taxon>
    </lineage>
</organism>
<accession>A0AAE0A6Y4</accession>
<gene>
    <name evidence="1" type="ORF">Dsin_019013</name>
</gene>
<evidence type="ECO:0000313" key="1">
    <source>
        <dbReference type="EMBL" id="KAK3204967.1"/>
    </source>
</evidence>
<dbReference type="Proteomes" id="UP001281410">
    <property type="component" value="Unassembled WGS sequence"/>
</dbReference>
<dbReference type="AlphaFoldDB" id="A0AAE0A6Y4"/>
<proteinExistence type="predicted"/>
<keyword evidence="2" id="KW-1185">Reference proteome</keyword>
<dbReference type="EMBL" id="JANJYJ010000006">
    <property type="protein sequence ID" value="KAK3204967.1"/>
    <property type="molecule type" value="Genomic_DNA"/>
</dbReference>
<protein>
    <recommendedName>
        <fullName evidence="3">Reverse transcriptase</fullName>
    </recommendedName>
</protein>
<dbReference type="PANTHER" id="PTHR19446">
    <property type="entry name" value="REVERSE TRANSCRIPTASES"/>
    <property type="match status" value="1"/>
</dbReference>
<reference evidence="1" key="1">
    <citation type="journal article" date="2023" name="Plant J.">
        <title>Genome sequences and population genomics provide insights into the demographic history, inbreeding, and mutation load of two 'living fossil' tree species of Dipteronia.</title>
        <authorList>
            <person name="Feng Y."/>
            <person name="Comes H.P."/>
            <person name="Chen J."/>
            <person name="Zhu S."/>
            <person name="Lu R."/>
            <person name="Zhang X."/>
            <person name="Li P."/>
            <person name="Qiu J."/>
            <person name="Olsen K.M."/>
            <person name="Qiu Y."/>
        </authorList>
    </citation>
    <scope>NUCLEOTIDE SEQUENCE</scope>
    <source>
        <strain evidence="1">NBL</strain>
    </source>
</reference>